<evidence type="ECO:0000256" key="7">
    <source>
        <dbReference type="RuleBase" id="RU361279"/>
    </source>
</evidence>
<comment type="cofactor">
    <cofactor evidence="7">
        <name>Mg(2+)</name>
        <dbReference type="ChEBI" id="CHEBI:18420"/>
    </cofactor>
</comment>
<keyword evidence="9" id="KW-1185">Reference proteome</keyword>
<comment type="caution">
    <text evidence="8">The sequence shown here is derived from an EMBL/GenBank/DDBJ whole genome shotgun (WGS) entry which is preliminary data.</text>
</comment>
<dbReference type="GO" id="GO:0046872">
    <property type="term" value="F:metal ion binding"/>
    <property type="evidence" value="ECO:0007669"/>
    <property type="project" value="UniProtKB-KW"/>
</dbReference>
<dbReference type="GeneID" id="66117867"/>
<evidence type="ECO:0000313" key="8">
    <source>
        <dbReference type="EMBL" id="KAG7194812.1"/>
    </source>
</evidence>
<protein>
    <recommendedName>
        <fullName evidence="5 7">5-formyltetrahydrofolate cyclo-ligase</fullName>
        <ecNumber evidence="5 7">6.3.3.2</ecNumber>
    </recommendedName>
</protein>
<accession>A0A9P7VBG7</accession>
<name>A0A9P7VBG7_9ASCO</name>
<sequence>MSKPALRKLIKQQLKSAKEGNVQLTLASLESIPSFANASKVGLFISMPQGEVQTMPIIKYCFDQGKQVYLPRCHSTPHNWMQLLRVNSYKEVQSLTPQGKYQLLEPLVGEDILDTGRLDVLIMPGVAFSPTLQRIGHGAGFYDRWIASYHQKYGITPQLIGIGLKEQLVENIPIENHDWPLDAVVIEDKIYKK</sequence>
<dbReference type="Pfam" id="PF01812">
    <property type="entry name" value="5-FTHF_cyc-lig"/>
    <property type="match status" value="1"/>
</dbReference>
<dbReference type="Proteomes" id="UP000790833">
    <property type="component" value="Unassembled WGS sequence"/>
</dbReference>
<keyword evidence="7" id="KW-0460">Magnesium</keyword>
<dbReference type="EC" id="6.3.3.2" evidence="5 7"/>
<dbReference type="Gene3D" id="3.40.50.10420">
    <property type="entry name" value="NagB/RpiA/CoA transferase-like"/>
    <property type="match status" value="1"/>
</dbReference>
<dbReference type="PANTHER" id="PTHR23407">
    <property type="entry name" value="ATPASE INHIBITOR/5-FORMYLTETRAHYDROFOLATE CYCLO-LIGASE"/>
    <property type="match status" value="1"/>
</dbReference>
<gene>
    <name evidence="8" type="primary">FAU1</name>
    <name evidence="8" type="ORF">KQ657_004493</name>
</gene>
<dbReference type="GO" id="GO:0005524">
    <property type="term" value="F:ATP binding"/>
    <property type="evidence" value="ECO:0007669"/>
    <property type="project" value="UniProtKB-KW"/>
</dbReference>
<comment type="similarity">
    <text evidence="1 7">Belongs to the 5-formyltetrahydrofolate cyclo-ligase family.</text>
</comment>
<dbReference type="GO" id="GO:0030272">
    <property type="term" value="F:5-formyltetrahydrofolate cyclo-ligase activity"/>
    <property type="evidence" value="ECO:0007669"/>
    <property type="project" value="UniProtKB-EC"/>
</dbReference>
<feature type="binding site" evidence="6">
    <location>
        <position position="51"/>
    </location>
    <ligand>
        <name>substrate</name>
    </ligand>
</feature>
<dbReference type="OrthoDB" id="2015992at2759"/>
<evidence type="ECO:0000256" key="5">
    <source>
        <dbReference type="ARBA" id="ARBA00038966"/>
    </source>
</evidence>
<dbReference type="GO" id="GO:0005739">
    <property type="term" value="C:mitochondrion"/>
    <property type="evidence" value="ECO:0007669"/>
    <property type="project" value="TreeGrafter"/>
</dbReference>
<dbReference type="NCBIfam" id="TIGR02727">
    <property type="entry name" value="MTHFS_bact"/>
    <property type="match status" value="1"/>
</dbReference>
<dbReference type="AlphaFoldDB" id="A0A9P7VBG7"/>
<dbReference type="PANTHER" id="PTHR23407:SF1">
    <property type="entry name" value="5-FORMYLTETRAHYDROFOLATE CYCLO-LIGASE"/>
    <property type="match status" value="1"/>
</dbReference>
<evidence type="ECO:0000313" key="9">
    <source>
        <dbReference type="Proteomes" id="UP000790833"/>
    </source>
</evidence>
<dbReference type="SUPFAM" id="SSF100950">
    <property type="entry name" value="NagB/RpiA/CoA transferase-like"/>
    <property type="match status" value="1"/>
</dbReference>
<feature type="binding site" evidence="6">
    <location>
        <begin position="134"/>
        <end position="142"/>
    </location>
    <ligand>
        <name>ATP</name>
        <dbReference type="ChEBI" id="CHEBI:30616"/>
    </ligand>
</feature>
<dbReference type="GO" id="GO:0009396">
    <property type="term" value="P:folic acid-containing compound biosynthetic process"/>
    <property type="evidence" value="ECO:0007669"/>
    <property type="project" value="TreeGrafter"/>
</dbReference>
<comment type="catalytic activity">
    <reaction evidence="4 7">
        <text>(6S)-5-formyl-5,6,7,8-tetrahydrofolate + ATP = (6R)-5,10-methenyltetrahydrofolate + ADP + phosphate</text>
        <dbReference type="Rhea" id="RHEA:10488"/>
        <dbReference type="ChEBI" id="CHEBI:30616"/>
        <dbReference type="ChEBI" id="CHEBI:43474"/>
        <dbReference type="ChEBI" id="CHEBI:57455"/>
        <dbReference type="ChEBI" id="CHEBI:57457"/>
        <dbReference type="ChEBI" id="CHEBI:456216"/>
        <dbReference type="EC" id="6.3.3.2"/>
    </reaction>
</comment>
<evidence type="ECO:0000256" key="4">
    <source>
        <dbReference type="ARBA" id="ARBA00036539"/>
    </source>
</evidence>
<evidence type="ECO:0000256" key="3">
    <source>
        <dbReference type="ARBA" id="ARBA00022840"/>
    </source>
</evidence>
<proteinExistence type="inferred from homology"/>
<keyword evidence="3 6" id="KW-0067">ATP-binding</keyword>
<evidence type="ECO:0000256" key="2">
    <source>
        <dbReference type="ARBA" id="ARBA00022741"/>
    </source>
</evidence>
<dbReference type="InterPro" id="IPR024185">
    <property type="entry name" value="FTHF_cligase-like_sf"/>
</dbReference>
<dbReference type="GO" id="GO:0035999">
    <property type="term" value="P:tetrahydrofolate interconversion"/>
    <property type="evidence" value="ECO:0007669"/>
    <property type="project" value="TreeGrafter"/>
</dbReference>
<feature type="binding site" evidence="6">
    <location>
        <begin position="3"/>
        <end position="7"/>
    </location>
    <ligand>
        <name>ATP</name>
        <dbReference type="ChEBI" id="CHEBI:30616"/>
    </ligand>
</feature>
<dbReference type="InterPro" id="IPR037171">
    <property type="entry name" value="NagB/RpiA_transferase-like"/>
</dbReference>
<organism evidence="8 9">
    <name type="scientific">Scheffersomyces spartinae</name>
    <dbReference type="NCBI Taxonomy" id="45513"/>
    <lineage>
        <taxon>Eukaryota</taxon>
        <taxon>Fungi</taxon>
        <taxon>Dikarya</taxon>
        <taxon>Ascomycota</taxon>
        <taxon>Saccharomycotina</taxon>
        <taxon>Pichiomycetes</taxon>
        <taxon>Debaryomycetaceae</taxon>
        <taxon>Scheffersomyces</taxon>
    </lineage>
</organism>
<dbReference type="EMBL" id="JAHMUF010000006">
    <property type="protein sequence ID" value="KAG7194812.1"/>
    <property type="molecule type" value="Genomic_DNA"/>
</dbReference>
<keyword evidence="7" id="KW-0479">Metal-binding</keyword>
<dbReference type="RefSeq" id="XP_043050359.1">
    <property type="nucleotide sequence ID" value="XM_043195162.1"/>
</dbReference>
<dbReference type="PIRSF" id="PIRSF006806">
    <property type="entry name" value="FTHF_cligase"/>
    <property type="match status" value="1"/>
</dbReference>
<evidence type="ECO:0000256" key="1">
    <source>
        <dbReference type="ARBA" id="ARBA00010638"/>
    </source>
</evidence>
<feature type="binding site" evidence="6">
    <location>
        <position position="45"/>
    </location>
    <ligand>
        <name>substrate</name>
    </ligand>
</feature>
<reference evidence="8" key="1">
    <citation type="submission" date="2021-03" db="EMBL/GenBank/DDBJ databases">
        <authorList>
            <person name="Palmer J.M."/>
        </authorList>
    </citation>
    <scope>NUCLEOTIDE SEQUENCE</scope>
    <source>
        <strain evidence="8">ARV_011</strain>
    </source>
</reference>
<keyword evidence="2 6" id="KW-0547">Nucleotide-binding</keyword>
<evidence type="ECO:0000256" key="6">
    <source>
        <dbReference type="PIRSR" id="PIRSR006806-1"/>
    </source>
</evidence>
<dbReference type="InterPro" id="IPR002698">
    <property type="entry name" value="FTHF_cligase"/>
</dbReference>